<organism evidence="2">
    <name type="scientific">marine metagenome</name>
    <dbReference type="NCBI Taxonomy" id="408172"/>
    <lineage>
        <taxon>unclassified sequences</taxon>
        <taxon>metagenomes</taxon>
        <taxon>ecological metagenomes</taxon>
    </lineage>
</organism>
<dbReference type="Gene3D" id="4.10.1080.10">
    <property type="entry name" value="TSP type-3 repeat"/>
    <property type="match status" value="1"/>
</dbReference>
<proteinExistence type="predicted"/>
<evidence type="ECO:0000256" key="1">
    <source>
        <dbReference type="SAM" id="MobiDB-lite"/>
    </source>
</evidence>
<dbReference type="GO" id="GO:0005509">
    <property type="term" value="F:calcium ion binding"/>
    <property type="evidence" value="ECO:0007669"/>
    <property type="project" value="InterPro"/>
</dbReference>
<sequence>EYLNGTIDNIALWSRAFTDDEMRYFYEQPLGIGNYANIRVDDGKRFTNPNSIDTDGDGLSDNEEFYYGMDGFLTDPTNIDTDGDSLSDFYEVMVSGTNPTTNDTDGDTITDDVDFFPFDSTEWVDTDGDGYGDNLDFFPFDKNESFDSDFDSLGDNYELLSNPQTNNTKPDTDDDGYCDGPVNVTIADIQVCIGNDIFPTIGSEWSDKDGDGVGDNSDACPDDNRDWKD</sequence>
<name>A0A383EW22_9ZZZZ</name>
<feature type="region of interest" description="Disordered" evidence="1">
    <location>
        <begin position="203"/>
        <end position="229"/>
    </location>
</feature>
<dbReference type="EMBL" id="UINC01229312">
    <property type="protein sequence ID" value="SVE60971.1"/>
    <property type="molecule type" value="Genomic_DNA"/>
</dbReference>
<accession>A0A383EW22</accession>
<evidence type="ECO:0000313" key="2">
    <source>
        <dbReference type="EMBL" id="SVE60971.1"/>
    </source>
</evidence>
<feature type="non-terminal residue" evidence="2">
    <location>
        <position position="1"/>
    </location>
</feature>
<protein>
    <recommendedName>
        <fullName evidence="3">LamG-like jellyroll fold domain-containing protein</fullName>
    </recommendedName>
</protein>
<reference evidence="2" key="1">
    <citation type="submission" date="2018-05" db="EMBL/GenBank/DDBJ databases">
        <authorList>
            <person name="Lanie J.A."/>
            <person name="Ng W.-L."/>
            <person name="Kazmierczak K.M."/>
            <person name="Andrzejewski T.M."/>
            <person name="Davidsen T.M."/>
            <person name="Wayne K.J."/>
            <person name="Tettelin H."/>
            <person name="Glass J.I."/>
            <person name="Rusch D."/>
            <person name="Podicherti R."/>
            <person name="Tsui H.-C.T."/>
            <person name="Winkler M.E."/>
        </authorList>
    </citation>
    <scope>NUCLEOTIDE SEQUENCE</scope>
</reference>
<gene>
    <name evidence="2" type="ORF">METZ01_LOCUS513825</name>
</gene>
<dbReference type="InterPro" id="IPR028974">
    <property type="entry name" value="TSP_type-3_rpt"/>
</dbReference>
<evidence type="ECO:0008006" key="3">
    <source>
        <dbReference type="Google" id="ProtNLM"/>
    </source>
</evidence>
<feature type="non-terminal residue" evidence="2">
    <location>
        <position position="229"/>
    </location>
</feature>
<dbReference type="AlphaFoldDB" id="A0A383EW22"/>